<dbReference type="AlphaFoldDB" id="M1E7Z6"/>
<name>M1E7Z6_9BACT</name>
<evidence type="ECO:0000256" key="4">
    <source>
        <dbReference type="ARBA" id="ARBA00022989"/>
    </source>
</evidence>
<dbReference type="GO" id="GO:0042773">
    <property type="term" value="P:ATP synthesis coupled electron transport"/>
    <property type="evidence" value="ECO:0007669"/>
    <property type="project" value="InterPro"/>
</dbReference>
<evidence type="ECO:0000313" key="10">
    <source>
        <dbReference type="EMBL" id="AEE14690.1"/>
    </source>
</evidence>
<dbReference type="InterPro" id="IPR001750">
    <property type="entry name" value="ND/Mrp_TM"/>
</dbReference>
<dbReference type="HOGENOM" id="CLU_007100_10_2_9"/>
<dbReference type="OrthoDB" id="9807568at2"/>
<dbReference type="GO" id="GO:0008137">
    <property type="term" value="F:NADH dehydrogenase (ubiquinone) activity"/>
    <property type="evidence" value="ECO:0007669"/>
    <property type="project" value="InterPro"/>
</dbReference>
<feature type="domain" description="NADH:quinone oxidoreductase/Mrp antiporter transmembrane" evidence="9">
    <location>
        <begin position="118"/>
        <end position="391"/>
    </location>
</feature>
<accession>M1E7Z6</accession>
<protein>
    <submittedName>
        <fullName evidence="10">NADH dehydrogenase (Quinone)</fullName>
        <ecNumber evidence="10">1.6.99.5</ecNumber>
    </submittedName>
</protein>
<dbReference type="InterPro" id="IPR003918">
    <property type="entry name" value="NADH_UbQ_OxRdtase"/>
</dbReference>
<keyword evidence="4 8" id="KW-1133">Transmembrane helix</keyword>
<gene>
    <name evidence="10" type="ORF">Thena_1063</name>
</gene>
<dbReference type="InterPro" id="IPR052175">
    <property type="entry name" value="ComplexI-like_HydComp"/>
</dbReference>
<feature type="transmembrane region" description="Helical" evidence="8">
    <location>
        <begin position="192"/>
        <end position="214"/>
    </location>
</feature>
<comment type="subcellular location">
    <subcellularLocation>
        <location evidence="1">Cell membrane</location>
        <topology evidence="1">Multi-pass membrane protein</topology>
    </subcellularLocation>
    <subcellularLocation>
        <location evidence="7">Membrane</location>
        <topology evidence="7">Multi-pass membrane protein</topology>
    </subcellularLocation>
</comment>
<feature type="transmembrane region" description="Helical" evidence="8">
    <location>
        <begin position="354"/>
        <end position="380"/>
    </location>
</feature>
<dbReference type="GO" id="GO:0016491">
    <property type="term" value="F:oxidoreductase activity"/>
    <property type="evidence" value="ECO:0007669"/>
    <property type="project" value="UniProtKB-KW"/>
</dbReference>
<dbReference type="RefSeq" id="WP_013756412.1">
    <property type="nucleotide sequence ID" value="NC_015499.1"/>
</dbReference>
<keyword evidence="6 8" id="KW-0472">Membrane</keyword>
<dbReference type="STRING" id="747365.Thena_1063"/>
<dbReference type="PANTHER" id="PTHR42682">
    <property type="entry name" value="HYDROGENASE-4 COMPONENT F"/>
    <property type="match status" value="1"/>
</dbReference>
<evidence type="ECO:0000256" key="2">
    <source>
        <dbReference type="ARBA" id="ARBA00022475"/>
    </source>
</evidence>
<evidence type="ECO:0000313" key="11">
    <source>
        <dbReference type="Proteomes" id="UP000011765"/>
    </source>
</evidence>
<feature type="transmembrane region" description="Helical" evidence="8">
    <location>
        <begin position="150"/>
        <end position="172"/>
    </location>
</feature>
<dbReference type="EMBL" id="CP002690">
    <property type="protein sequence ID" value="AEE14690.1"/>
    <property type="molecule type" value="Genomic_DNA"/>
</dbReference>
<keyword evidence="5 10" id="KW-0560">Oxidoreductase</keyword>
<proteinExistence type="predicted"/>
<reference evidence="10 11" key="1">
    <citation type="submission" date="2011-04" db="EMBL/GenBank/DDBJ databases">
        <title>The complete genome of Thermodesulfobium narugense DSM 14796.</title>
        <authorList>
            <consortium name="US DOE Joint Genome Institute (JGI-PGF)"/>
            <person name="Lucas S."/>
            <person name="Han J."/>
            <person name="Lapidus A."/>
            <person name="Bruce D."/>
            <person name="Goodwin L."/>
            <person name="Pitluck S."/>
            <person name="Peters L."/>
            <person name="Kyrpides N."/>
            <person name="Mavromatis K."/>
            <person name="Pagani I."/>
            <person name="Ivanova N."/>
            <person name="Ovchinnikova G."/>
            <person name="Zhang X."/>
            <person name="Saunders L."/>
            <person name="Detter J.C."/>
            <person name="Tapia R."/>
            <person name="Han C."/>
            <person name="Land M."/>
            <person name="Hauser L."/>
            <person name="Markowitz V."/>
            <person name="Cheng J.-F."/>
            <person name="Hugenholtz P."/>
            <person name="Woyke T."/>
            <person name="Wu D."/>
            <person name="Spring S."/>
            <person name="Schroeder M."/>
            <person name="Brambilla E."/>
            <person name="Klenk H.-P."/>
            <person name="Eisen J.A."/>
        </authorList>
    </citation>
    <scope>NUCLEOTIDE SEQUENCE [LARGE SCALE GENOMIC DNA]</scope>
    <source>
        <strain evidence="10 11">DSM 14796</strain>
    </source>
</reference>
<feature type="transmembrane region" description="Helical" evidence="8">
    <location>
        <begin position="226"/>
        <end position="245"/>
    </location>
</feature>
<evidence type="ECO:0000259" key="9">
    <source>
        <dbReference type="Pfam" id="PF00361"/>
    </source>
</evidence>
<dbReference type="eggNOG" id="COG0651">
    <property type="taxonomic scope" value="Bacteria"/>
</dbReference>
<evidence type="ECO:0000256" key="8">
    <source>
        <dbReference type="SAM" id="Phobius"/>
    </source>
</evidence>
<feature type="transmembrane region" description="Helical" evidence="8">
    <location>
        <begin position="6"/>
        <end position="26"/>
    </location>
</feature>
<organism evidence="10 11">
    <name type="scientific">Thermodesulfobium narugense DSM 14796</name>
    <dbReference type="NCBI Taxonomy" id="747365"/>
    <lineage>
        <taxon>Bacteria</taxon>
        <taxon>Pseudomonadati</taxon>
        <taxon>Thermodesulfobiota</taxon>
        <taxon>Thermodesulfobiia</taxon>
        <taxon>Thermodesulfobiales</taxon>
        <taxon>Thermodesulfobiaceae</taxon>
        <taxon>Thermodesulfobium</taxon>
    </lineage>
</organism>
<dbReference type="EC" id="1.6.99.5" evidence="10"/>
<sequence>MINFEFIYLLPCLISFIASIIGFFAFKRFAKTISIASSVLCILSVIVGFWEPTVQNNYLYVDNLSKVFSLMISIVYLSVVIFSIEYINHIENKLIKVHQYFSLLNIFVSALFASVVLNNLGLIWVGIEATTFTSALLVSTQNDSIAVEAAYRYIIIVSVGLIISLIATLFIYSSEKTLSIFSLLQLHPTDSIFLLGSLLSIIGYGTKAGIFPMYTWLPDAHGKAPAPVSAIFSAVLLPVSLYPLIRIFEIFPNYYLSLFAFSLGFLSVATAAIIAGSQTIYKRLFAYSSIENMGMSLIGISLGTFGLFGAIILIFSHALAKSGTFMLTGNILHRFKTKKIEDVKNMINLMPKTGLFFFFGSLAVTGAPPFATFVGELIILSKVIQIYGYITGAVLFAFLCIAFLFINNKVISMVFSESDKKPFIESKFVYIPMISISLSLLFLIAIPFLYSFLGGIIK</sequence>
<evidence type="ECO:0000256" key="1">
    <source>
        <dbReference type="ARBA" id="ARBA00004651"/>
    </source>
</evidence>
<feature type="transmembrane region" description="Helical" evidence="8">
    <location>
        <begin position="33"/>
        <end position="50"/>
    </location>
</feature>
<feature type="transmembrane region" description="Helical" evidence="8">
    <location>
        <begin position="386"/>
        <end position="407"/>
    </location>
</feature>
<evidence type="ECO:0000256" key="5">
    <source>
        <dbReference type="ARBA" id="ARBA00023002"/>
    </source>
</evidence>
<feature type="transmembrane region" description="Helical" evidence="8">
    <location>
        <begin position="428"/>
        <end position="453"/>
    </location>
</feature>
<dbReference type="PRINTS" id="PR01437">
    <property type="entry name" value="NUOXDRDTASE4"/>
</dbReference>
<keyword evidence="2" id="KW-1003">Cell membrane</keyword>
<keyword evidence="11" id="KW-1185">Reference proteome</keyword>
<dbReference type="KEGG" id="tnr:Thena_1063"/>
<evidence type="ECO:0000256" key="7">
    <source>
        <dbReference type="RuleBase" id="RU000320"/>
    </source>
</evidence>
<feature type="transmembrane region" description="Helical" evidence="8">
    <location>
        <begin position="254"/>
        <end position="275"/>
    </location>
</feature>
<feature type="transmembrane region" description="Helical" evidence="8">
    <location>
        <begin position="70"/>
        <end position="88"/>
    </location>
</feature>
<evidence type="ECO:0000256" key="3">
    <source>
        <dbReference type="ARBA" id="ARBA00022692"/>
    </source>
</evidence>
<dbReference type="Proteomes" id="UP000011765">
    <property type="component" value="Chromosome"/>
</dbReference>
<dbReference type="Pfam" id="PF00361">
    <property type="entry name" value="Proton_antipo_M"/>
    <property type="match status" value="1"/>
</dbReference>
<dbReference type="PANTHER" id="PTHR42682:SF5">
    <property type="entry name" value="HYDROGENASE-4 COMPONENT F"/>
    <property type="match status" value="1"/>
</dbReference>
<feature type="transmembrane region" description="Helical" evidence="8">
    <location>
        <begin position="295"/>
        <end position="316"/>
    </location>
</feature>
<dbReference type="GO" id="GO:0005886">
    <property type="term" value="C:plasma membrane"/>
    <property type="evidence" value="ECO:0007669"/>
    <property type="project" value="UniProtKB-SubCell"/>
</dbReference>
<feature type="transmembrane region" description="Helical" evidence="8">
    <location>
        <begin position="100"/>
        <end position="127"/>
    </location>
</feature>
<evidence type="ECO:0000256" key="6">
    <source>
        <dbReference type="ARBA" id="ARBA00023136"/>
    </source>
</evidence>
<keyword evidence="3 7" id="KW-0812">Transmembrane</keyword>